<sequence length="142" mass="14799">MSTHSRLALRGAALASLLALPVGGAVWYYFGRAETVAFVYGAGVGILGFASIALTVSLLTVRPSGVRIILGVASYGGRLVFVLIAVGVPVYLGSWPVLPMLCGLVGVYVVENVWLLKMAPKTAPVGASGRRVRGGAERRTEV</sequence>
<keyword evidence="1" id="KW-0472">Membrane</keyword>
<name>A0A6J4PXB5_9ACTN</name>
<keyword evidence="1" id="KW-1133">Transmembrane helix</keyword>
<evidence type="ECO:0000256" key="1">
    <source>
        <dbReference type="SAM" id="Phobius"/>
    </source>
</evidence>
<feature type="transmembrane region" description="Helical" evidence="1">
    <location>
        <begin position="97"/>
        <end position="116"/>
    </location>
</feature>
<dbReference type="EMBL" id="CADCUZ010000110">
    <property type="protein sequence ID" value="CAA9426261.1"/>
    <property type="molecule type" value="Genomic_DNA"/>
</dbReference>
<keyword evidence="1" id="KW-0812">Transmembrane</keyword>
<organism evidence="2">
    <name type="scientific">uncultured Rubrobacteraceae bacterium</name>
    <dbReference type="NCBI Taxonomy" id="349277"/>
    <lineage>
        <taxon>Bacteria</taxon>
        <taxon>Bacillati</taxon>
        <taxon>Actinomycetota</taxon>
        <taxon>Rubrobacteria</taxon>
        <taxon>Rubrobacterales</taxon>
        <taxon>Rubrobacteraceae</taxon>
        <taxon>environmental samples</taxon>
    </lineage>
</organism>
<reference evidence="2" key="1">
    <citation type="submission" date="2020-02" db="EMBL/GenBank/DDBJ databases">
        <authorList>
            <person name="Meier V. D."/>
        </authorList>
    </citation>
    <scope>NUCLEOTIDE SEQUENCE</scope>
    <source>
        <strain evidence="2">AVDCRST_MAG55</strain>
    </source>
</reference>
<proteinExistence type="predicted"/>
<gene>
    <name evidence="2" type="ORF">AVDCRST_MAG55-2335</name>
</gene>
<feature type="transmembrane region" description="Helical" evidence="1">
    <location>
        <begin position="68"/>
        <end position="91"/>
    </location>
</feature>
<evidence type="ECO:0000313" key="2">
    <source>
        <dbReference type="EMBL" id="CAA9426261.1"/>
    </source>
</evidence>
<accession>A0A6J4PXB5</accession>
<dbReference type="AlphaFoldDB" id="A0A6J4PXB5"/>
<protein>
    <submittedName>
        <fullName evidence="2">Uncharacterized protein</fullName>
    </submittedName>
</protein>
<feature type="transmembrane region" description="Helical" evidence="1">
    <location>
        <begin position="7"/>
        <end position="30"/>
    </location>
</feature>
<feature type="transmembrane region" description="Helical" evidence="1">
    <location>
        <begin position="36"/>
        <end position="61"/>
    </location>
</feature>